<dbReference type="EMBL" id="LWDL01000016">
    <property type="protein sequence ID" value="OQW51961.1"/>
    <property type="molecule type" value="Genomic_DNA"/>
</dbReference>
<evidence type="ECO:0000313" key="5">
    <source>
        <dbReference type="Proteomes" id="UP000192872"/>
    </source>
</evidence>
<dbReference type="PANTHER" id="PTHR46401">
    <property type="entry name" value="GLYCOSYLTRANSFERASE WBBK-RELATED"/>
    <property type="match status" value="1"/>
</dbReference>
<dbReference type="SUPFAM" id="SSF53756">
    <property type="entry name" value="UDP-Glycosyltransferase/glycogen phosphorylase"/>
    <property type="match status" value="1"/>
</dbReference>
<evidence type="ECO:0000313" key="4">
    <source>
        <dbReference type="EMBL" id="OQW51961.1"/>
    </source>
</evidence>
<dbReference type="Pfam" id="PF00534">
    <property type="entry name" value="Glycos_transf_1"/>
    <property type="match status" value="1"/>
</dbReference>
<dbReference type="RefSeq" id="WP_376800452.1">
    <property type="nucleotide sequence ID" value="NZ_DBNB01000017.1"/>
</dbReference>
<dbReference type="Proteomes" id="UP000192872">
    <property type="component" value="Unassembled WGS sequence"/>
</dbReference>
<name>A0A1W9HXH1_9HYPH</name>
<dbReference type="CDD" id="cd03801">
    <property type="entry name" value="GT4_PimA-like"/>
    <property type="match status" value="1"/>
</dbReference>
<organism evidence="4 5">
    <name type="scientific">Candidatus Raskinella chloraquaticus</name>
    <dbReference type="NCBI Taxonomy" id="1951219"/>
    <lineage>
        <taxon>Bacteria</taxon>
        <taxon>Pseudomonadati</taxon>
        <taxon>Pseudomonadota</taxon>
        <taxon>Alphaproteobacteria</taxon>
        <taxon>Hyphomicrobiales</taxon>
        <taxon>Phreatobacteraceae</taxon>
        <taxon>Candidatus Raskinella</taxon>
    </lineage>
</organism>
<keyword evidence="1" id="KW-0808">Transferase</keyword>
<evidence type="ECO:0008006" key="6">
    <source>
        <dbReference type="Google" id="ProtNLM"/>
    </source>
</evidence>
<evidence type="ECO:0000256" key="1">
    <source>
        <dbReference type="ARBA" id="ARBA00022679"/>
    </source>
</evidence>
<dbReference type="STRING" id="1827387.A4S15_08930"/>
<feature type="domain" description="Glycosyl transferase family 1" evidence="2">
    <location>
        <begin position="171"/>
        <end position="322"/>
    </location>
</feature>
<evidence type="ECO:0000259" key="2">
    <source>
        <dbReference type="Pfam" id="PF00534"/>
    </source>
</evidence>
<dbReference type="InterPro" id="IPR028098">
    <property type="entry name" value="Glyco_trans_4-like_N"/>
</dbReference>
<protein>
    <recommendedName>
        <fullName evidence="6">Glycosyl transferase family 1</fullName>
    </recommendedName>
</protein>
<dbReference type="PANTHER" id="PTHR46401:SF2">
    <property type="entry name" value="GLYCOSYLTRANSFERASE WBBK-RELATED"/>
    <property type="match status" value="1"/>
</dbReference>
<dbReference type="GO" id="GO:0016757">
    <property type="term" value="F:glycosyltransferase activity"/>
    <property type="evidence" value="ECO:0007669"/>
    <property type="project" value="InterPro"/>
</dbReference>
<dbReference type="Gene3D" id="3.40.50.2000">
    <property type="entry name" value="Glycogen Phosphorylase B"/>
    <property type="match status" value="2"/>
</dbReference>
<feature type="domain" description="Glycosyltransferase subfamily 4-like N-terminal" evidence="3">
    <location>
        <begin position="86"/>
        <end position="156"/>
    </location>
</feature>
<dbReference type="InterPro" id="IPR001296">
    <property type="entry name" value="Glyco_trans_1"/>
</dbReference>
<accession>A0A1W9HXH1</accession>
<sequence>MSHSFFAVPGDLSAATGGYAYDRQVMAECAGRDFTLTHCPLPGGYPDPSDKERQQTARILAALPRGLPLLIDGLALGAFDSATIEAIHSPLVALVHHPLAYETGLPEWRRAILLTSERLALASAQRVIAVSRATANLLVEEYGVPDSKITIAEPGVARGARARGSGDHRLSLLAVGAISPRKAYPLLVEALASLPLQNWHLTIVGPVLDTSEAQKIEAIVQRHDLGAHIRLAGRIDAEALAACYDKADLFVMASLFEGYGMVVTEALARGLPIVSTTGGALDSTVPDDASLKVPPGDVAAFAGALHSLMVDRQLRTAKAEAAWQRASDLPSWAQCATMIVNVLKGVAR</sequence>
<evidence type="ECO:0000259" key="3">
    <source>
        <dbReference type="Pfam" id="PF13439"/>
    </source>
</evidence>
<proteinExistence type="predicted"/>
<dbReference type="Pfam" id="PF13439">
    <property type="entry name" value="Glyco_transf_4"/>
    <property type="match status" value="1"/>
</dbReference>
<dbReference type="GO" id="GO:0009103">
    <property type="term" value="P:lipopolysaccharide biosynthetic process"/>
    <property type="evidence" value="ECO:0007669"/>
    <property type="project" value="TreeGrafter"/>
</dbReference>
<comment type="caution">
    <text evidence="4">The sequence shown here is derived from an EMBL/GenBank/DDBJ whole genome shotgun (WGS) entry which is preliminary data.</text>
</comment>
<reference evidence="4 5" key="1">
    <citation type="journal article" date="2017" name="Water Res.">
        <title>Comammox in drinking water systems.</title>
        <authorList>
            <person name="Wang Y."/>
            <person name="Ma L."/>
            <person name="Mao Y."/>
            <person name="Jiang X."/>
            <person name="Xia Y."/>
            <person name="Yu K."/>
            <person name="Li B."/>
            <person name="Zhang T."/>
        </authorList>
    </citation>
    <scope>NUCLEOTIDE SEQUENCE [LARGE SCALE GENOMIC DNA]</scope>
    <source>
        <strain evidence="4">SG_bin8</strain>
    </source>
</reference>
<gene>
    <name evidence="4" type="ORF">A4S15_08930</name>
</gene>
<dbReference type="AlphaFoldDB" id="A0A1W9HXH1"/>